<reference evidence="2 3" key="1">
    <citation type="submission" date="2020-08" db="EMBL/GenBank/DDBJ databases">
        <title>Genomic Encyclopedia of Type Strains, Phase IV (KMG-V): Genome sequencing to study the core and pangenomes of soil and plant-associated prokaryotes.</title>
        <authorList>
            <person name="Whitman W."/>
        </authorList>
    </citation>
    <scope>NUCLEOTIDE SEQUENCE [LARGE SCALE GENOMIC DNA]</scope>
    <source>
        <strain evidence="2 3">SEMIA 4013</strain>
    </source>
</reference>
<proteinExistence type="predicted"/>
<evidence type="ECO:0000313" key="3">
    <source>
        <dbReference type="Proteomes" id="UP000518681"/>
    </source>
</evidence>
<name>A0AAW3UZ71_9BURK</name>
<comment type="caution">
    <text evidence="2">The sequence shown here is derived from an EMBL/GenBank/DDBJ whole genome shotgun (WGS) entry which is preliminary data.</text>
</comment>
<dbReference type="EMBL" id="JACIIK010000007">
    <property type="protein sequence ID" value="MBB6203433.1"/>
    <property type="molecule type" value="Genomic_DNA"/>
</dbReference>
<sequence length="38" mass="4195">MEIRVGDVPLSNPPHTLPQRDTAHNAHRCPAMSGRFQG</sequence>
<protein>
    <submittedName>
        <fullName evidence="2">Uncharacterized protein</fullName>
    </submittedName>
</protein>
<feature type="region of interest" description="Disordered" evidence="1">
    <location>
        <begin position="1"/>
        <end position="22"/>
    </location>
</feature>
<dbReference type="AlphaFoldDB" id="A0AAW3UZ71"/>
<dbReference type="Proteomes" id="UP000518681">
    <property type="component" value="Unassembled WGS sequence"/>
</dbReference>
<accession>A0AAW3UZ71</accession>
<gene>
    <name evidence="2" type="ORF">GGD69_004311</name>
</gene>
<evidence type="ECO:0000313" key="2">
    <source>
        <dbReference type="EMBL" id="MBB6203433.1"/>
    </source>
</evidence>
<evidence type="ECO:0000256" key="1">
    <source>
        <dbReference type="SAM" id="MobiDB-lite"/>
    </source>
</evidence>
<organism evidence="2 3">
    <name type="scientific">Paraburkholderia fungorum</name>
    <dbReference type="NCBI Taxonomy" id="134537"/>
    <lineage>
        <taxon>Bacteria</taxon>
        <taxon>Pseudomonadati</taxon>
        <taxon>Pseudomonadota</taxon>
        <taxon>Betaproteobacteria</taxon>
        <taxon>Burkholderiales</taxon>
        <taxon>Burkholderiaceae</taxon>
        <taxon>Paraburkholderia</taxon>
    </lineage>
</organism>